<dbReference type="Gene3D" id="3.20.20.80">
    <property type="entry name" value="Glycosidases"/>
    <property type="match status" value="1"/>
</dbReference>
<dbReference type="EC" id="3.2.-.-" evidence="3"/>
<evidence type="ECO:0000313" key="3">
    <source>
        <dbReference type="EMBL" id="CUO57220.1"/>
    </source>
</evidence>
<dbReference type="InterPro" id="IPR001223">
    <property type="entry name" value="Glyco_hydro18_cat"/>
</dbReference>
<sequence length="566" mass="62794">MKEQQKKKAAPVLVVLILIVLVGAAGIVSFLINRYKPGTEYMAGNEYFNLTDENSVALIQNGELLEEQAVLIGGEPYAAYTYVESQLNSCFYWDEETKGILLTTSGGVQTLLPGDAAVAKTPGGQPAVQQESDGTVYISLDVVKEYTDLDYAYYSDPNRVVIRNEWDGVEQATVQSDTAQVRQKGGIKSLILADVQKGDTLLYLENLDNWCKVMTADGYTGYIQTEDISEPEAIEARTAKKDSYERITRDHKINLVWHQSTSTESNDAMAEMTAEMTGVNVISPTWFSVTDETGTISSLASADYVKLAHDAGREVWGLIDNFNEAFDETTDLAYASVRSRIIEQLLAEAASCGMDGINVDFENLKEAGIPHYLQFLRELTSAAHAQNLVVSVDTPVPQAYTMYYQRGEQARFVDYMIVMAYDEHFAGSEEAGSVSSLPFVQQAVEEMTRVMPADQVICGIPFYTRVWTEKFGQSAITSEVLGMDGAKNYAKENQMTETWDASLGQNVATVETSDARYTIWMEDEQSMEEKLKVIQSADLAGVAEWKLGFERADVWSLISKYIETNS</sequence>
<dbReference type="Gene3D" id="3.10.50.10">
    <property type="match status" value="1"/>
</dbReference>
<dbReference type="Gene3D" id="2.30.30.40">
    <property type="entry name" value="SH3 Domains"/>
    <property type="match status" value="1"/>
</dbReference>
<dbReference type="InterPro" id="IPR017853">
    <property type="entry name" value="GH"/>
</dbReference>
<name>A0A174G8K2_9FIRM</name>
<accession>A0A174G8K2</accession>
<dbReference type="PANTHER" id="PTHR46066">
    <property type="entry name" value="CHITINASE DOMAIN-CONTAINING PROTEIN 1 FAMILY MEMBER"/>
    <property type="match status" value="1"/>
</dbReference>
<dbReference type="Pfam" id="PF00704">
    <property type="entry name" value="Glyco_hydro_18"/>
    <property type="match status" value="1"/>
</dbReference>
<dbReference type="InterPro" id="IPR011583">
    <property type="entry name" value="Chitinase_II/V-like_cat"/>
</dbReference>
<evidence type="ECO:0000259" key="2">
    <source>
        <dbReference type="PROSITE" id="PS51910"/>
    </source>
</evidence>
<proteinExistence type="predicted"/>
<feature type="transmembrane region" description="Helical" evidence="1">
    <location>
        <begin position="12"/>
        <end position="32"/>
    </location>
</feature>
<dbReference type="Proteomes" id="UP000095706">
    <property type="component" value="Unassembled WGS sequence"/>
</dbReference>
<dbReference type="InterPro" id="IPR029070">
    <property type="entry name" value="Chitinase_insertion_sf"/>
</dbReference>
<dbReference type="SMART" id="SM00636">
    <property type="entry name" value="Glyco_18"/>
    <property type="match status" value="1"/>
</dbReference>
<dbReference type="GO" id="GO:0008061">
    <property type="term" value="F:chitin binding"/>
    <property type="evidence" value="ECO:0007669"/>
    <property type="project" value="InterPro"/>
</dbReference>
<dbReference type="PROSITE" id="PS51910">
    <property type="entry name" value="GH18_2"/>
    <property type="match status" value="1"/>
</dbReference>
<organism evidence="3 4">
    <name type="scientific">Fusicatenibacter saccharivorans</name>
    <dbReference type="NCBI Taxonomy" id="1150298"/>
    <lineage>
        <taxon>Bacteria</taxon>
        <taxon>Bacillati</taxon>
        <taxon>Bacillota</taxon>
        <taxon>Clostridia</taxon>
        <taxon>Lachnospirales</taxon>
        <taxon>Lachnospiraceae</taxon>
        <taxon>Fusicatenibacter</taxon>
    </lineage>
</organism>
<evidence type="ECO:0000313" key="4">
    <source>
        <dbReference type="Proteomes" id="UP000095706"/>
    </source>
</evidence>
<dbReference type="SUPFAM" id="SSF51445">
    <property type="entry name" value="(Trans)glycosidases"/>
    <property type="match status" value="1"/>
</dbReference>
<dbReference type="GO" id="GO:0016798">
    <property type="term" value="F:hydrolase activity, acting on glycosyl bonds"/>
    <property type="evidence" value="ECO:0007669"/>
    <property type="project" value="UniProtKB-KW"/>
</dbReference>
<gene>
    <name evidence="3" type="primary">ydhD</name>
    <name evidence="3" type="ORF">ERS852406_02304</name>
</gene>
<protein>
    <submittedName>
        <fullName evidence="3">Putative sporulation-specific glycosylase ydhD</fullName>
        <ecNumber evidence="3">3.2.-.-</ecNumber>
    </submittedName>
</protein>
<dbReference type="GO" id="GO:0005975">
    <property type="term" value="P:carbohydrate metabolic process"/>
    <property type="evidence" value="ECO:0007669"/>
    <property type="project" value="InterPro"/>
</dbReference>
<feature type="domain" description="GH18" evidence="2">
    <location>
        <begin position="251"/>
        <end position="566"/>
    </location>
</feature>
<dbReference type="InterPro" id="IPR003646">
    <property type="entry name" value="SH3-like_bac-type"/>
</dbReference>
<dbReference type="EMBL" id="CYYV01000010">
    <property type="protein sequence ID" value="CUO57220.1"/>
    <property type="molecule type" value="Genomic_DNA"/>
</dbReference>
<keyword evidence="3" id="KW-0326">Glycosidase</keyword>
<dbReference type="PANTHER" id="PTHR46066:SF2">
    <property type="entry name" value="CHITINASE DOMAIN-CONTAINING PROTEIN 1"/>
    <property type="match status" value="1"/>
</dbReference>
<keyword evidence="1" id="KW-0812">Transmembrane</keyword>
<keyword evidence="1" id="KW-1133">Transmembrane helix</keyword>
<dbReference type="AlphaFoldDB" id="A0A174G8K2"/>
<keyword evidence="1" id="KW-0472">Membrane</keyword>
<dbReference type="Pfam" id="PF08239">
    <property type="entry name" value="SH3_3"/>
    <property type="match status" value="1"/>
</dbReference>
<dbReference type="RefSeq" id="WP_055228104.1">
    <property type="nucleotide sequence ID" value="NZ_CYYV01000010.1"/>
</dbReference>
<keyword evidence="3" id="KW-0378">Hydrolase</keyword>
<evidence type="ECO:0000256" key="1">
    <source>
        <dbReference type="SAM" id="Phobius"/>
    </source>
</evidence>
<reference evidence="3 4" key="1">
    <citation type="submission" date="2015-09" db="EMBL/GenBank/DDBJ databases">
        <authorList>
            <consortium name="Pathogen Informatics"/>
        </authorList>
    </citation>
    <scope>NUCLEOTIDE SEQUENCE [LARGE SCALE GENOMIC DNA]</scope>
    <source>
        <strain evidence="3 4">2789STDY5608849</strain>
    </source>
</reference>